<dbReference type="Pfam" id="PF14695">
    <property type="entry name" value="LINES_C"/>
    <property type="match status" value="1"/>
</dbReference>
<evidence type="ECO:0000259" key="4">
    <source>
        <dbReference type="Pfam" id="PF14694"/>
    </source>
</evidence>
<feature type="domain" description="Methyltransferase type 11" evidence="3">
    <location>
        <begin position="222"/>
        <end position="289"/>
    </location>
</feature>
<dbReference type="OrthoDB" id="8251209at2759"/>
<dbReference type="AlphaFoldDB" id="A0A1D2NA82"/>
<dbReference type="PANTHER" id="PTHR16057:SF1">
    <property type="entry name" value="PROTEIN LINES HOMOLOG 1"/>
    <property type="match status" value="1"/>
</dbReference>
<comment type="caution">
    <text evidence="6">The sequence shown here is derived from an EMBL/GenBank/DDBJ whole genome shotgun (WGS) entry which is preliminary data.</text>
</comment>
<name>A0A1D2NA82_ORCCI</name>
<dbReference type="EMBL" id="LJIJ01000122">
    <property type="protein sequence ID" value="ODN02163.1"/>
    <property type="molecule type" value="Genomic_DNA"/>
</dbReference>
<feature type="transmembrane region" description="Helical" evidence="2">
    <location>
        <begin position="45"/>
        <end position="66"/>
    </location>
</feature>
<dbReference type="InterPro" id="IPR024875">
    <property type="entry name" value="Protein_Lines"/>
</dbReference>
<dbReference type="InterPro" id="IPR013216">
    <property type="entry name" value="Methyltransf_11"/>
</dbReference>
<keyword evidence="2" id="KW-0472">Membrane</keyword>
<dbReference type="Gene3D" id="3.40.50.150">
    <property type="entry name" value="Vaccinia Virus protein VP39"/>
    <property type="match status" value="1"/>
</dbReference>
<evidence type="ECO:0000313" key="6">
    <source>
        <dbReference type="EMBL" id="ODN02163.1"/>
    </source>
</evidence>
<evidence type="ECO:0000256" key="1">
    <source>
        <dbReference type="SAM" id="MobiDB-lite"/>
    </source>
</evidence>
<dbReference type="SUPFAM" id="SSF53335">
    <property type="entry name" value="S-adenosyl-L-methionine-dependent methyltransferases"/>
    <property type="match status" value="1"/>
</dbReference>
<evidence type="ECO:0000313" key="7">
    <source>
        <dbReference type="Proteomes" id="UP000094527"/>
    </source>
</evidence>
<dbReference type="Pfam" id="PF08241">
    <property type="entry name" value="Methyltransf_11"/>
    <property type="match status" value="1"/>
</dbReference>
<accession>A0A1D2NA82</accession>
<proteinExistence type="predicted"/>
<dbReference type="PANTHER" id="PTHR16057">
    <property type="entry name" value="WINS1, 2 PROTEIN"/>
    <property type="match status" value="1"/>
</dbReference>
<organism evidence="6 7">
    <name type="scientific">Orchesella cincta</name>
    <name type="common">Springtail</name>
    <name type="synonym">Podura cincta</name>
    <dbReference type="NCBI Taxonomy" id="48709"/>
    <lineage>
        <taxon>Eukaryota</taxon>
        <taxon>Metazoa</taxon>
        <taxon>Ecdysozoa</taxon>
        <taxon>Arthropoda</taxon>
        <taxon>Hexapoda</taxon>
        <taxon>Collembola</taxon>
        <taxon>Entomobryomorpha</taxon>
        <taxon>Entomobryoidea</taxon>
        <taxon>Orchesellidae</taxon>
        <taxon>Orchesellinae</taxon>
        <taxon>Orchesella</taxon>
    </lineage>
</organism>
<keyword evidence="7" id="KW-1185">Reference proteome</keyword>
<sequence>MNIFRSLLKVFKIENFVFKFRSQIVLSNLQCCENRMRIFGPEVEVKYIVAFAAGSIFGGGFFYVAYKLLTRNKNVGRTFGKISNNNVDCEADLMLPVTLEKEYGNGRKVCLSADETASAFLKHLPEHFFQFQEKFAQLISSTLTDKKCTRALIIGSKTGALAFNLSKVFTQVKGIERSFSQVVTCYRFQNLDNFVYQFPLEGSLKTSSRTVVTPLLEQIAAQSAATFKKNKKKEHERIEFINCDPSELPGHIGEFELVVVNNCLNDIDEPEKFLTSLERFVEYNGILVVSSDYNWKRATNQETGFGGLPVTNSGELLQHFLKKHFTFIEDKNIPEAYCVSNRTCHVSNNHVTVWSRNFDKKEMPAMEGPALKRPRLQPGTITSEDWNKWSENLATLQTKLLSGCLCHTDTLELQRPFLPKSRPSHTNVDPAFLDEYALQFISTMNLLSSTALKQQATGFICRKVMDMASGIAMDEGTWEMLIEYLDSPNKFITLATSKAFVTLLMWTKLPNLHEIFDELFKSVMVTTNDPFKLSLILEIIRGVVDYRYEDDHPLDMDEEDEFPPAPHHDAQPQLPAAIMEGPPIATPVNAPNFPIPSRDSGHLRVPLNNCAKVEVDTEIESEVKNLCVSALEVWWNRLLTKFQTMMTNYESRNEAPIITFLTLWLSIISVKSNLSVIDTKHYYMHLSTFVPLLTPSLPPMIWKKLIDVFNEILCYGSTLSLQEEPSEEPCDLAHLIIRCVKSRQFLPNVPYSRNFLGFGGPCIGTVDWEWESGSITVKETRSDDSDSDNSSSDESGQSASESDISDMIIIERSIREVFRLLDAYVKSLQPYHPEALVGEWIVKLFSDQDDALIEGMLCALDTFQTFKGRIQTSDLYRSLNPTVTFNSFVTTICGDPDVLLDLLMSNETCFLLYLLRFLKYAYRNWNSFVSSCGRDLDRIMGLLIRVRMAVGRLVERSLFPYNINPVLRLLERCEEMYETNGENNE</sequence>
<feature type="domain" description="Protein Lines C-terminal" evidence="5">
    <location>
        <begin position="940"/>
        <end position="975"/>
    </location>
</feature>
<feature type="compositionally biased region" description="Low complexity" evidence="1">
    <location>
        <begin position="788"/>
        <end position="802"/>
    </location>
</feature>
<dbReference type="InterPro" id="IPR029063">
    <property type="entry name" value="SAM-dependent_MTases_sf"/>
</dbReference>
<feature type="region of interest" description="Disordered" evidence="1">
    <location>
        <begin position="779"/>
        <end position="802"/>
    </location>
</feature>
<evidence type="ECO:0008006" key="8">
    <source>
        <dbReference type="Google" id="ProtNLM"/>
    </source>
</evidence>
<keyword evidence="2" id="KW-1133">Transmembrane helix</keyword>
<reference evidence="6 7" key="1">
    <citation type="journal article" date="2016" name="Genome Biol. Evol.">
        <title>Gene Family Evolution Reflects Adaptation to Soil Environmental Stressors in the Genome of the Collembolan Orchesella cincta.</title>
        <authorList>
            <person name="Faddeeva-Vakhrusheva A."/>
            <person name="Derks M.F."/>
            <person name="Anvar S.Y."/>
            <person name="Agamennone V."/>
            <person name="Suring W."/>
            <person name="Smit S."/>
            <person name="van Straalen N.M."/>
            <person name="Roelofs D."/>
        </authorList>
    </citation>
    <scope>NUCLEOTIDE SEQUENCE [LARGE SCALE GENOMIC DNA]</scope>
    <source>
        <tissue evidence="6">Mixed pool</tissue>
    </source>
</reference>
<feature type="domain" description="Protein Lines N-terminal" evidence="4">
    <location>
        <begin position="620"/>
        <end position="932"/>
    </location>
</feature>
<dbReference type="Pfam" id="PF14694">
    <property type="entry name" value="LINES_N"/>
    <property type="match status" value="1"/>
</dbReference>
<protein>
    <recommendedName>
        <fullName evidence="8">Protein lines</fullName>
    </recommendedName>
</protein>
<dbReference type="InterPro" id="IPR029415">
    <property type="entry name" value="Lines_C"/>
</dbReference>
<gene>
    <name evidence="6" type="ORF">Ocin01_04523</name>
</gene>
<evidence type="ECO:0000259" key="3">
    <source>
        <dbReference type="Pfam" id="PF08241"/>
    </source>
</evidence>
<evidence type="ECO:0000256" key="2">
    <source>
        <dbReference type="SAM" id="Phobius"/>
    </source>
</evidence>
<dbReference type="Proteomes" id="UP000094527">
    <property type="component" value="Unassembled WGS sequence"/>
</dbReference>
<keyword evidence="2" id="KW-0812">Transmembrane</keyword>
<evidence type="ECO:0000259" key="5">
    <source>
        <dbReference type="Pfam" id="PF14695"/>
    </source>
</evidence>
<dbReference type="GO" id="GO:0008757">
    <property type="term" value="F:S-adenosylmethionine-dependent methyltransferase activity"/>
    <property type="evidence" value="ECO:0007669"/>
    <property type="project" value="InterPro"/>
</dbReference>
<dbReference type="InterPro" id="IPR032794">
    <property type="entry name" value="LINES_N"/>
</dbReference>